<comment type="caution">
    <text evidence="1">The sequence shown here is derived from an EMBL/GenBank/DDBJ whole genome shotgun (WGS) entry which is preliminary data.</text>
</comment>
<keyword evidence="2" id="KW-1185">Reference proteome</keyword>
<evidence type="ECO:0000313" key="1">
    <source>
        <dbReference type="EMBL" id="KAL0112754.1"/>
    </source>
</evidence>
<organism evidence="1 2">
    <name type="scientific">Cardiocondyla obscurior</name>
    <dbReference type="NCBI Taxonomy" id="286306"/>
    <lineage>
        <taxon>Eukaryota</taxon>
        <taxon>Metazoa</taxon>
        <taxon>Ecdysozoa</taxon>
        <taxon>Arthropoda</taxon>
        <taxon>Hexapoda</taxon>
        <taxon>Insecta</taxon>
        <taxon>Pterygota</taxon>
        <taxon>Neoptera</taxon>
        <taxon>Endopterygota</taxon>
        <taxon>Hymenoptera</taxon>
        <taxon>Apocrita</taxon>
        <taxon>Aculeata</taxon>
        <taxon>Formicoidea</taxon>
        <taxon>Formicidae</taxon>
        <taxon>Myrmicinae</taxon>
        <taxon>Cardiocondyla</taxon>
    </lineage>
</organism>
<gene>
    <name evidence="1" type="ORF">PUN28_012193</name>
</gene>
<dbReference type="EMBL" id="JADYXP020000012">
    <property type="protein sequence ID" value="KAL0112754.1"/>
    <property type="molecule type" value="Genomic_DNA"/>
</dbReference>
<evidence type="ECO:0000313" key="2">
    <source>
        <dbReference type="Proteomes" id="UP001430953"/>
    </source>
</evidence>
<protein>
    <submittedName>
        <fullName evidence="1">Uncharacterized protein</fullName>
    </submittedName>
</protein>
<reference evidence="1 2" key="1">
    <citation type="submission" date="2023-03" db="EMBL/GenBank/DDBJ databases">
        <title>High recombination rates correlate with genetic variation in Cardiocondyla obscurior ants.</title>
        <authorList>
            <person name="Errbii M."/>
        </authorList>
    </citation>
    <scope>NUCLEOTIDE SEQUENCE [LARGE SCALE GENOMIC DNA]</scope>
    <source>
        <strain evidence="1">Alpha-2009</strain>
        <tissue evidence="1">Whole body</tissue>
    </source>
</reference>
<dbReference type="AlphaFoldDB" id="A0AAW2FDW5"/>
<accession>A0AAW2FDW5</accession>
<dbReference type="Proteomes" id="UP001430953">
    <property type="component" value="Unassembled WGS sequence"/>
</dbReference>
<name>A0AAW2FDW5_9HYME</name>
<sequence length="90" mass="10338">MYIWGEGGVRKCVVCAFKLISKRDDIIKDLLHTKYYRTPLHTSRYIQCFLLLLLHLFESCAVNNKSSLIKINNGAYYPAFLSSPNHGAEE</sequence>
<proteinExistence type="predicted"/>